<dbReference type="PANTHER" id="PTHR43025:SF6">
    <property type="entry name" value="MONOGALACTOSYLDIACYLGLYCEROL SYNTHASE 3, CHLOROPLASTIC"/>
    <property type="match status" value="1"/>
</dbReference>
<evidence type="ECO:0000256" key="7">
    <source>
        <dbReference type="ARBA" id="ARBA00022946"/>
    </source>
</evidence>
<dbReference type="InterPro" id="IPR050519">
    <property type="entry name" value="Glycosyltransf_28_UgtP"/>
</dbReference>
<dbReference type="Gramene" id="scaffold_303492.1">
    <property type="protein sequence ID" value="scaffold_303492.1"/>
    <property type="gene ID" value="scaffold_303492.1"/>
</dbReference>
<dbReference type="FunFam" id="3.40.50.2000:FF:000111">
    <property type="entry name" value="Monogalactosyldiacylglycerol synthase 3, chloroplastic"/>
    <property type="match status" value="1"/>
</dbReference>
<dbReference type="GO" id="GO:0009247">
    <property type="term" value="P:glycolipid biosynthetic process"/>
    <property type="evidence" value="ECO:0007669"/>
    <property type="project" value="InterPro"/>
</dbReference>
<dbReference type="GO" id="GO:0046509">
    <property type="term" value="F:1,2-diacylglycerol 3-beta-galactosyltransferase activity"/>
    <property type="evidence" value="ECO:0007669"/>
    <property type="project" value="UniProtKB-EC"/>
</dbReference>
<dbReference type="STRING" id="81972.D7LB42"/>
<dbReference type="EMBL" id="GL348715">
    <property type="protein sequence ID" value="EFH60031.1"/>
    <property type="molecule type" value="Genomic_DNA"/>
</dbReference>
<dbReference type="OrthoDB" id="200404at2759"/>
<dbReference type="KEGG" id="aly:9319839"/>
<keyword evidence="6" id="KW-0808">Transferase</keyword>
<dbReference type="GO" id="GO:0016036">
    <property type="term" value="P:cellular response to phosphate starvation"/>
    <property type="evidence" value="ECO:0007669"/>
    <property type="project" value="EnsemblPlants"/>
</dbReference>
<evidence type="ECO:0000259" key="15">
    <source>
        <dbReference type="Pfam" id="PF06925"/>
    </source>
</evidence>
<sequence length="466" mass="53203">MMKVVSPRTRSDSITEKVFRRVYSNFNISTVEDEYIHRQRSSDYEKESRLRKRGLEEKEEVMEMEQMGAERIKTVLILMSDTGGGHRASAEAIRDAFKIEFGDDYRIIIKDVWKEYTGWPLNDMERQYKFMVKHVGLWSVAFHGTSPKWIHKSYLSALAAYYAKEIEAGLMEYKPDIIISVHPLMQHIPLWVMKWQGLHKKVIFVTVITDLNTCHRTWFHHGVSRCYCPSKEVAKRALVDGLDDSQIRVFGLPVRPSFPRTIIYKDELRRELEIDLNLPAVLLMGGGEGMGPVQKTALALGDALYNSKERNPIGQLIVICGRNKVLASALASHEWKIPVKVRGFETQMEKWMGACDCIITKAGPGTIAEALICGLPIILNDYIPGQEKGNVPYVVDNGAGVFTRSPKETAKIVANWFSNNKEELKKMSENALKLAQPEAVFDIVKDIHHLSQQQQQRIPLFNDFSY</sequence>
<dbReference type="Pfam" id="PF04101">
    <property type="entry name" value="Glyco_tran_28_C"/>
    <property type="match status" value="1"/>
</dbReference>
<dbReference type="InterPro" id="IPR009695">
    <property type="entry name" value="Diacylglyc_glucosyltr_N"/>
</dbReference>
<dbReference type="Gene3D" id="3.40.50.2000">
    <property type="entry name" value="Glycogen Phosphorylase B"/>
    <property type="match status" value="1"/>
</dbReference>
<evidence type="ECO:0000313" key="17">
    <source>
        <dbReference type="Proteomes" id="UP000008694"/>
    </source>
</evidence>
<reference evidence="17" key="1">
    <citation type="journal article" date="2011" name="Nat. Genet.">
        <title>The Arabidopsis lyrata genome sequence and the basis of rapid genome size change.</title>
        <authorList>
            <person name="Hu T.T."/>
            <person name="Pattyn P."/>
            <person name="Bakker E.G."/>
            <person name="Cao J."/>
            <person name="Cheng J.-F."/>
            <person name="Clark R.M."/>
            <person name="Fahlgren N."/>
            <person name="Fawcett J.A."/>
            <person name="Grimwood J."/>
            <person name="Gundlach H."/>
            <person name="Haberer G."/>
            <person name="Hollister J.D."/>
            <person name="Ossowski S."/>
            <person name="Ottilar R.P."/>
            <person name="Salamov A.A."/>
            <person name="Schneeberger K."/>
            <person name="Spannagl M."/>
            <person name="Wang X."/>
            <person name="Yang L."/>
            <person name="Nasrallah M.E."/>
            <person name="Bergelson J."/>
            <person name="Carrington J.C."/>
            <person name="Gaut B.S."/>
            <person name="Schmutz J."/>
            <person name="Mayer K.F.X."/>
            <person name="Van de Peer Y."/>
            <person name="Grigoriev I.V."/>
            <person name="Nordborg M."/>
            <person name="Weigel D."/>
            <person name="Guo Y.-L."/>
        </authorList>
    </citation>
    <scope>NUCLEOTIDE SEQUENCE [LARGE SCALE GENOMIC DNA]</scope>
    <source>
        <strain evidence="17">cv. MN47</strain>
    </source>
</reference>
<evidence type="ECO:0000256" key="9">
    <source>
        <dbReference type="ARBA" id="ARBA00046299"/>
    </source>
</evidence>
<dbReference type="HOGENOM" id="CLU_028367_3_1_1"/>
<feature type="domain" description="Diacylglycerol glucosyltransferase N-terminal" evidence="15">
    <location>
        <begin position="86"/>
        <end position="254"/>
    </location>
</feature>
<dbReference type="Pfam" id="PF06925">
    <property type="entry name" value="MGDG_synth"/>
    <property type="match status" value="1"/>
</dbReference>
<comment type="catalytic activity">
    <reaction evidence="10">
        <text>a 1,2-diacyl-sn-glycerol + UDP-alpha-D-galactose = a 1,2-diacyl-3-O-(beta-D-galactosyl)-sn-glycerol + UDP + H(+)</text>
        <dbReference type="Rhea" id="RHEA:14945"/>
        <dbReference type="ChEBI" id="CHEBI:15378"/>
        <dbReference type="ChEBI" id="CHEBI:17615"/>
        <dbReference type="ChEBI" id="CHEBI:17815"/>
        <dbReference type="ChEBI" id="CHEBI:58223"/>
        <dbReference type="ChEBI" id="CHEBI:66914"/>
        <dbReference type="EC" id="2.4.1.46"/>
    </reaction>
    <physiologicalReaction direction="left-to-right" evidence="10">
        <dbReference type="Rhea" id="RHEA:14946"/>
    </physiologicalReaction>
</comment>
<evidence type="ECO:0000259" key="14">
    <source>
        <dbReference type="Pfam" id="PF04101"/>
    </source>
</evidence>
<dbReference type="GO" id="GO:0019374">
    <property type="term" value="P:galactolipid metabolic process"/>
    <property type="evidence" value="ECO:0007669"/>
    <property type="project" value="EnsemblPlants"/>
</dbReference>
<organism evidence="17">
    <name type="scientific">Arabidopsis lyrata subsp. lyrata</name>
    <name type="common">Lyre-leaved rock-cress</name>
    <dbReference type="NCBI Taxonomy" id="81972"/>
    <lineage>
        <taxon>Eukaryota</taxon>
        <taxon>Viridiplantae</taxon>
        <taxon>Streptophyta</taxon>
        <taxon>Embryophyta</taxon>
        <taxon>Tracheophyta</taxon>
        <taxon>Spermatophyta</taxon>
        <taxon>Magnoliopsida</taxon>
        <taxon>eudicotyledons</taxon>
        <taxon>Gunneridae</taxon>
        <taxon>Pentapetalae</taxon>
        <taxon>rosids</taxon>
        <taxon>malvids</taxon>
        <taxon>Brassicales</taxon>
        <taxon>Brassicaceae</taxon>
        <taxon>Camelineae</taxon>
        <taxon>Arabidopsis</taxon>
    </lineage>
</organism>
<comment type="catalytic activity">
    <reaction evidence="13">
        <text>1,2-di-(9Z-octadecenoyl)-sn-glycerol + UDP-alpha-D-galactose = 1,2-di-(9Z-octadecenoyl)-3-beta-D-galactosyl-sn-glycerol + UDP + H(+)</text>
        <dbReference type="Rhea" id="RHEA:48480"/>
        <dbReference type="ChEBI" id="CHEBI:15378"/>
        <dbReference type="ChEBI" id="CHEBI:52333"/>
        <dbReference type="ChEBI" id="CHEBI:58223"/>
        <dbReference type="ChEBI" id="CHEBI:63775"/>
        <dbReference type="ChEBI" id="CHEBI:66914"/>
    </reaction>
    <physiologicalReaction direction="left-to-right" evidence="13">
        <dbReference type="Rhea" id="RHEA:48481"/>
    </physiologicalReaction>
</comment>
<comment type="catalytic activity">
    <reaction evidence="11">
        <text>1-(9Z-octadecenoyl)-2-hexadecanoyl-sn-glycerol + UDP-alpha-D-galactose = 1-(9Z-octadecenoyl)-2-hexadecanoyl-3-beta-D-galactosyl-sn-glycerol + UDP + H(+)</text>
        <dbReference type="Rhea" id="RHEA:48496"/>
        <dbReference type="ChEBI" id="CHEBI:15378"/>
        <dbReference type="ChEBI" id="CHEBI:58223"/>
        <dbReference type="ChEBI" id="CHEBI:66914"/>
        <dbReference type="ChEBI" id="CHEBI:75447"/>
        <dbReference type="ChEBI" id="CHEBI:90507"/>
    </reaction>
    <physiologicalReaction direction="left-to-right" evidence="11">
        <dbReference type="Rhea" id="RHEA:48497"/>
    </physiologicalReaction>
</comment>
<evidence type="ECO:0000256" key="3">
    <source>
        <dbReference type="ARBA" id="ARBA00022528"/>
    </source>
</evidence>
<dbReference type="Proteomes" id="UP000008694">
    <property type="component" value="Unassembled WGS sequence"/>
</dbReference>
<keyword evidence="3" id="KW-0150">Chloroplast</keyword>
<evidence type="ECO:0000256" key="12">
    <source>
        <dbReference type="ARBA" id="ARBA00052231"/>
    </source>
</evidence>
<dbReference type="SUPFAM" id="SSF53756">
    <property type="entry name" value="UDP-Glycosyltransferase/glycogen phosphorylase"/>
    <property type="match status" value="1"/>
</dbReference>
<evidence type="ECO:0000256" key="4">
    <source>
        <dbReference type="ARBA" id="ARBA00022640"/>
    </source>
</evidence>
<keyword evidence="7" id="KW-0809">Transit peptide</keyword>
<dbReference type="PANTHER" id="PTHR43025">
    <property type="entry name" value="MONOGALACTOSYLDIACYLGLYCEROL SYNTHASE"/>
    <property type="match status" value="1"/>
</dbReference>
<dbReference type="EC" id="2.4.1.46" evidence="2"/>
<keyword evidence="17" id="KW-1185">Reference proteome</keyword>
<gene>
    <name evidence="16" type="ORF">ARALYDRAFT_899522</name>
</gene>
<evidence type="ECO:0000256" key="13">
    <source>
        <dbReference type="ARBA" id="ARBA00052284"/>
    </source>
</evidence>
<dbReference type="AlphaFoldDB" id="D7LB42"/>
<dbReference type="GO" id="GO:0009707">
    <property type="term" value="C:chloroplast outer membrane"/>
    <property type="evidence" value="ECO:0007669"/>
    <property type="project" value="EnsemblPlants"/>
</dbReference>
<keyword evidence="5" id="KW-0328">Glycosyltransferase</keyword>
<evidence type="ECO:0000313" key="16">
    <source>
        <dbReference type="EMBL" id="EFH60031.1"/>
    </source>
</evidence>
<comment type="subcellular location">
    <subcellularLocation>
        <location evidence="9">Plastid</location>
        <location evidence="9">Chloroplast membrane</location>
    </subcellularLocation>
</comment>
<evidence type="ECO:0000256" key="10">
    <source>
        <dbReference type="ARBA" id="ARBA00050941"/>
    </source>
</evidence>
<name>D7LB42_ARALL</name>
<keyword evidence="4" id="KW-0934">Plastid</keyword>
<evidence type="ECO:0000256" key="5">
    <source>
        <dbReference type="ARBA" id="ARBA00022676"/>
    </source>
</evidence>
<proteinExistence type="inferred from homology"/>
<accession>D7LB42</accession>
<evidence type="ECO:0000256" key="1">
    <source>
        <dbReference type="ARBA" id="ARBA00006962"/>
    </source>
</evidence>
<comment type="similarity">
    <text evidence="1">Belongs to the glycosyltransferase 28 family.</text>
</comment>
<dbReference type="CDD" id="cd17507">
    <property type="entry name" value="GT28_Beta-DGS-like"/>
    <property type="match status" value="1"/>
</dbReference>
<protein>
    <recommendedName>
        <fullName evidence="2">monogalactosyldiacylglycerol synthase</fullName>
        <ecNumber evidence="2">2.4.1.46</ecNumber>
    </recommendedName>
</protein>
<dbReference type="eggNOG" id="ENOG502QPXV">
    <property type="taxonomic scope" value="Eukaryota"/>
</dbReference>
<comment type="catalytic activity">
    <reaction evidence="12">
        <text>1,2-di-(9Z,12Z-octadecadienoyl)-sn-glycerol + UDP-alpha-D-galactose = 1,2-di-(9Z,12Z-octadecadienoyl)-3-beta-D-galactosyl-sn-glycerol + UDP + H(+)</text>
        <dbReference type="Rhea" id="RHEA:48492"/>
        <dbReference type="ChEBI" id="CHEBI:15378"/>
        <dbReference type="ChEBI" id="CHEBI:58223"/>
        <dbReference type="ChEBI" id="CHEBI:66914"/>
        <dbReference type="ChEBI" id="CHEBI:77127"/>
        <dbReference type="ChEBI" id="CHEBI:90506"/>
    </reaction>
    <physiologicalReaction direction="left-to-right" evidence="12">
        <dbReference type="Rhea" id="RHEA:48493"/>
    </physiologicalReaction>
</comment>
<feature type="domain" description="Glycosyl transferase family 28 C-terminal" evidence="14">
    <location>
        <begin position="284"/>
        <end position="430"/>
    </location>
</feature>
<dbReference type="GO" id="GO:0006631">
    <property type="term" value="P:fatty acid metabolic process"/>
    <property type="evidence" value="ECO:0007669"/>
    <property type="project" value="EnsemblPlants"/>
</dbReference>
<evidence type="ECO:0000256" key="8">
    <source>
        <dbReference type="ARBA" id="ARBA00023136"/>
    </source>
</evidence>
<evidence type="ECO:0000256" key="11">
    <source>
        <dbReference type="ARBA" id="ARBA00051484"/>
    </source>
</evidence>
<evidence type="ECO:0000256" key="2">
    <source>
        <dbReference type="ARBA" id="ARBA00012615"/>
    </source>
</evidence>
<dbReference type="InterPro" id="IPR007235">
    <property type="entry name" value="Glyco_trans_28_C"/>
</dbReference>
<evidence type="ECO:0000256" key="6">
    <source>
        <dbReference type="ARBA" id="ARBA00022679"/>
    </source>
</evidence>
<keyword evidence="8" id="KW-0472">Membrane</keyword>